<dbReference type="PANTHER" id="PTHR12526">
    <property type="entry name" value="GLYCOSYLTRANSFERASE"/>
    <property type="match status" value="1"/>
</dbReference>
<dbReference type="Proteomes" id="UP000184130">
    <property type="component" value="Unassembled WGS sequence"/>
</dbReference>
<evidence type="ECO:0000259" key="1">
    <source>
        <dbReference type="Pfam" id="PF00534"/>
    </source>
</evidence>
<reference evidence="4 5" key="1">
    <citation type="submission" date="2016-11" db="EMBL/GenBank/DDBJ databases">
        <authorList>
            <person name="Jaros S."/>
            <person name="Januszkiewicz K."/>
            <person name="Wedrychowicz H."/>
        </authorList>
    </citation>
    <scope>NUCLEOTIDE SEQUENCE [LARGE SCALE GENOMIC DNA]</scope>
    <source>
        <strain evidence="4 5">KHT3</strain>
    </source>
</reference>
<sequence>MRILYIFRSLAVWGGIERILVDKMNYLSEMSDMEVYILTTDQGAHPFTYMLNKKVQVEDLNICFYRQYQYGLFRRLFVRRQMVWRYKKLLADRIKTIGPDIIVCTTADMIPCIVKVKGAIPLVVESHSICCRTINNGRNYLHKVINRFIFLESLKKADVVVALTNGDANEWKKYHPFVVVIPNMVHLNRGTNSPLSSKKIIFVGRFDYQKRVQEAIRIWSMIHPKYPDWVLDIYGEGELQKDIEDSAKRVGGISINPPTSFIFDCYRKSSILISTSLFEPFGLVIPEAMSCGLPVVAYNCKYGPADIISDGVDGFLIKQDDINGFVEKLSMLISSHDMRKRMGSIGIHSARRFEASKIMPLWQYLFQQLNHKNNKKTN</sequence>
<dbReference type="SUPFAM" id="SSF53756">
    <property type="entry name" value="UDP-Glycosyltransferase/glycogen phosphorylase"/>
    <property type="match status" value="1"/>
</dbReference>
<dbReference type="InterPro" id="IPR001296">
    <property type="entry name" value="Glyco_trans_1"/>
</dbReference>
<proteinExistence type="predicted"/>
<dbReference type="Pfam" id="PF00534">
    <property type="entry name" value="Glycos_transf_1"/>
    <property type="match status" value="1"/>
</dbReference>
<reference evidence="3" key="2">
    <citation type="submission" date="2019-04" db="EMBL/GenBank/DDBJ databases">
        <title>Evolution of Biomass-Degrading Anaerobic Consortia Revealed by Metagenomics.</title>
        <authorList>
            <person name="Peng X."/>
        </authorList>
    </citation>
    <scope>NUCLEOTIDE SEQUENCE</scope>
    <source>
        <strain evidence="3">SIG141</strain>
    </source>
</reference>
<evidence type="ECO:0000313" key="5">
    <source>
        <dbReference type="Proteomes" id="UP000184130"/>
    </source>
</evidence>
<keyword evidence="4" id="KW-0808">Transferase</keyword>
<dbReference type="GO" id="GO:0016757">
    <property type="term" value="F:glycosyltransferase activity"/>
    <property type="evidence" value="ECO:0007669"/>
    <property type="project" value="InterPro"/>
</dbReference>
<protein>
    <submittedName>
        <fullName evidence="3">Glycosyltransferase family 4 protein</fullName>
    </submittedName>
    <submittedName>
        <fullName evidence="4">Glycosyltransferase involved in cell wall bisynthesis</fullName>
    </submittedName>
</protein>
<name>A0A1M6TBA2_XYLRU</name>
<gene>
    <name evidence="3" type="ORF">E7102_00180</name>
    <name evidence="4" type="ORF">SAMN05216463_105124</name>
</gene>
<accession>A0A1M6TBA2</accession>
<evidence type="ECO:0000313" key="3">
    <source>
        <dbReference type="EMBL" id="MBE6264877.1"/>
    </source>
</evidence>
<feature type="domain" description="Glycosyl transferase family 1" evidence="1">
    <location>
        <begin position="192"/>
        <end position="346"/>
    </location>
</feature>
<dbReference type="AlphaFoldDB" id="A0A1M6TBA2"/>
<evidence type="ECO:0000313" key="4">
    <source>
        <dbReference type="EMBL" id="SHK54257.1"/>
    </source>
</evidence>
<dbReference type="InterPro" id="IPR028098">
    <property type="entry name" value="Glyco_trans_4-like_N"/>
</dbReference>
<dbReference type="OrthoDB" id="9811239at2"/>
<dbReference type="Gene3D" id="3.40.50.2000">
    <property type="entry name" value="Glycogen Phosphorylase B"/>
    <property type="match status" value="2"/>
</dbReference>
<organism evidence="4 5">
    <name type="scientific">Xylanibacter ruminicola</name>
    <name type="common">Prevotella ruminicola</name>
    <dbReference type="NCBI Taxonomy" id="839"/>
    <lineage>
        <taxon>Bacteria</taxon>
        <taxon>Pseudomonadati</taxon>
        <taxon>Bacteroidota</taxon>
        <taxon>Bacteroidia</taxon>
        <taxon>Bacteroidales</taxon>
        <taxon>Prevotellaceae</taxon>
        <taxon>Xylanibacter</taxon>
    </lineage>
</organism>
<dbReference type="Pfam" id="PF13439">
    <property type="entry name" value="Glyco_transf_4"/>
    <property type="match status" value="1"/>
</dbReference>
<feature type="domain" description="Glycosyltransferase subfamily 4-like N-terminal" evidence="2">
    <location>
        <begin position="13"/>
        <end position="189"/>
    </location>
</feature>
<evidence type="ECO:0000259" key="2">
    <source>
        <dbReference type="Pfam" id="PF13439"/>
    </source>
</evidence>
<dbReference type="EMBL" id="SUYD01000001">
    <property type="protein sequence ID" value="MBE6264877.1"/>
    <property type="molecule type" value="Genomic_DNA"/>
</dbReference>
<dbReference type="Proteomes" id="UP000763088">
    <property type="component" value="Unassembled WGS sequence"/>
</dbReference>
<dbReference type="RefSeq" id="WP_073206280.1">
    <property type="nucleotide sequence ID" value="NZ_FRBD01000005.1"/>
</dbReference>
<dbReference type="EMBL" id="FRBD01000005">
    <property type="protein sequence ID" value="SHK54257.1"/>
    <property type="molecule type" value="Genomic_DNA"/>
</dbReference>
<dbReference type="PANTHER" id="PTHR12526:SF630">
    <property type="entry name" value="GLYCOSYLTRANSFERASE"/>
    <property type="match status" value="1"/>
</dbReference>